<dbReference type="SUPFAM" id="SSF53067">
    <property type="entry name" value="Actin-like ATPase domain"/>
    <property type="match status" value="1"/>
</dbReference>
<comment type="caution">
    <text evidence="1">The sequence shown here is derived from an EMBL/GenBank/DDBJ whole genome shotgun (WGS) entry which is preliminary data.</text>
</comment>
<dbReference type="Gene3D" id="3.30.420.40">
    <property type="match status" value="1"/>
</dbReference>
<protein>
    <submittedName>
        <fullName evidence="1">Uncharacterized protein</fullName>
    </submittedName>
</protein>
<dbReference type="Proteomes" id="UP001168877">
    <property type="component" value="Unassembled WGS sequence"/>
</dbReference>
<organism evidence="1 2">
    <name type="scientific">Acer saccharum</name>
    <name type="common">Sugar maple</name>
    <dbReference type="NCBI Taxonomy" id="4024"/>
    <lineage>
        <taxon>Eukaryota</taxon>
        <taxon>Viridiplantae</taxon>
        <taxon>Streptophyta</taxon>
        <taxon>Embryophyta</taxon>
        <taxon>Tracheophyta</taxon>
        <taxon>Spermatophyta</taxon>
        <taxon>Magnoliopsida</taxon>
        <taxon>eudicotyledons</taxon>
        <taxon>Gunneridae</taxon>
        <taxon>Pentapetalae</taxon>
        <taxon>rosids</taxon>
        <taxon>malvids</taxon>
        <taxon>Sapindales</taxon>
        <taxon>Sapindaceae</taxon>
        <taxon>Hippocastanoideae</taxon>
        <taxon>Acereae</taxon>
        <taxon>Acer</taxon>
    </lineage>
</organism>
<keyword evidence="2" id="KW-1185">Reference proteome</keyword>
<dbReference type="InterPro" id="IPR043129">
    <property type="entry name" value="ATPase_NBD"/>
</dbReference>
<name>A0AA39RT37_ACESA</name>
<gene>
    <name evidence="1" type="ORF">LWI29_035839</name>
</gene>
<reference evidence="1" key="1">
    <citation type="journal article" date="2022" name="Plant J.">
        <title>Strategies of tolerance reflected in two North American maple genomes.</title>
        <authorList>
            <person name="McEvoy S.L."/>
            <person name="Sezen U.U."/>
            <person name="Trouern-Trend A."/>
            <person name="McMahon S.M."/>
            <person name="Schaberg P.G."/>
            <person name="Yang J."/>
            <person name="Wegrzyn J.L."/>
            <person name="Swenson N.G."/>
        </authorList>
    </citation>
    <scope>NUCLEOTIDE SEQUENCE</scope>
    <source>
        <strain evidence="1">NS2018</strain>
    </source>
</reference>
<dbReference type="Gene3D" id="3.90.640.10">
    <property type="entry name" value="Actin, Chain A, domain 4"/>
    <property type="match status" value="1"/>
</dbReference>
<sequence length="108" mass="11834">MDCIGILFDSGDRVSHAVPIFEEFSIPHAIIRLDLAGRDLTDAFKNILKAIKKKLVSVAMDYDQEMENATSSSNVIGSGIWIGGGSMFASTTLERLLCWLRNCALKLA</sequence>
<dbReference type="AlphaFoldDB" id="A0AA39RT37"/>
<evidence type="ECO:0000313" key="1">
    <source>
        <dbReference type="EMBL" id="KAK0577619.1"/>
    </source>
</evidence>
<dbReference type="EMBL" id="JAUESC010000386">
    <property type="protein sequence ID" value="KAK0577619.1"/>
    <property type="molecule type" value="Genomic_DNA"/>
</dbReference>
<reference evidence="1" key="2">
    <citation type="submission" date="2023-06" db="EMBL/GenBank/DDBJ databases">
        <authorList>
            <person name="Swenson N.G."/>
            <person name="Wegrzyn J.L."/>
            <person name="Mcevoy S.L."/>
        </authorList>
    </citation>
    <scope>NUCLEOTIDE SEQUENCE</scope>
    <source>
        <strain evidence="1">NS2018</strain>
        <tissue evidence="1">Leaf</tissue>
    </source>
</reference>
<proteinExistence type="predicted"/>
<dbReference type="Pfam" id="PF00022">
    <property type="entry name" value="Actin"/>
    <property type="match status" value="1"/>
</dbReference>
<dbReference type="InterPro" id="IPR004000">
    <property type="entry name" value="Actin"/>
</dbReference>
<evidence type="ECO:0000313" key="2">
    <source>
        <dbReference type="Proteomes" id="UP001168877"/>
    </source>
</evidence>
<accession>A0AA39RT37</accession>
<dbReference type="PANTHER" id="PTHR11937">
    <property type="entry name" value="ACTIN"/>
    <property type="match status" value="1"/>
</dbReference>